<dbReference type="NCBIfam" id="TIGR00030">
    <property type="entry name" value="S21p"/>
    <property type="match status" value="1"/>
</dbReference>
<dbReference type="GO" id="GO:0003735">
    <property type="term" value="F:structural constituent of ribosome"/>
    <property type="evidence" value="ECO:0007669"/>
    <property type="project" value="InterPro"/>
</dbReference>
<protein>
    <recommendedName>
        <fullName evidence="4 5">Small ribosomal subunit protein bS21</fullName>
    </recommendedName>
</protein>
<evidence type="ECO:0000313" key="8">
    <source>
        <dbReference type="Proteomes" id="UP000007844"/>
    </source>
</evidence>
<evidence type="ECO:0000256" key="6">
    <source>
        <dbReference type="RuleBase" id="RU000667"/>
    </source>
</evidence>
<dbReference type="AlphaFoldDB" id="F3Z2Z3"/>
<dbReference type="InterPro" id="IPR001911">
    <property type="entry name" value="Ribosomal_bS21"/>
</dbReference>
<dbReference type="InterPro" id="IPR038380">
    <property type="entry name" value="Ribosomal_bS21_sf"/>
</dbReference>
<dbReference type="Proteomes" id="UP000007844">
    <property type="component" value="Chromosome"/>
</dbReference>
<dbReference type="GO" id="GO:0005840">
    <property type="term" value="C:ribosome"/>
    <property type="evidence" value="ECO:0007669"/>
    <property type="project" value="UniProtKB-KW"/>
</dbReference>
<dbReference type="PRINTS" id="PR00976">
    <property type="entry name" value="RIBOSOMALS21"/>
</dbReference>
<dbReference type="PANTHER" id="PTHR21109:SF22">
    <property type="entry name" value="SMALL RIBOSOMAL SUBUNIT PROTEIN BS21"/>
    <property type="match status" value="1"/>
</dbReference>
<dbReference type="GO" id="GO:1990904">
    <property type="term" value="C:ribonucleoprotein complex"/>
    <property type="evidence" value="ECO:0007669"/>
    <property type="project" value="UniProtKB-KW"/>
</dbReference>
<dbReference type="GO" id="GO:0006412">
    <property type="term" value="P:translation"/>
    <property type="evidence" value="ECO:0007669"/>
    <property type="project" value="UniProtKB-UniRule"/>
</dbReference>
<evidence type="ECO:0000256" key="4">
    <source>
        <dbReference type="ARBA" id="ARBA00035135"/>
    </source>
</evidence>
<dbReference type="Gene3D" id="1.20.5.1150">
    <property type="entry name" value="Ribosomal protein S8"/>
    <property type="match status" value="1"/>
</dbReference>
<gene>
    <name evidence="5" type="primary">rpsU</name>
    <name evidence="7" type="ORF">Desaf_3104</name>
</gene>
<accession>F3Z2Z3</accession>
<keyword evidence="3 5" id="KW-0687">Ribonucleoprotein</keyword>
<dbReference type="Pfam" id="PF01165">
    <property type="entry name" value="Ribosomal_S21"/>
    <property type="match status" value="1"/>
</dbReference>
<evidence type="ECO:0000256" key="2">
    <source>
        <dbReference type="ARBA" id="ARBA00022980"/>
    </source>
</evidence>
<dbReference type="eggNOG" id="COG0828">
    <property type="taxonomic scope" value="Bacteria"/>
</dbReference>
<evidence type="ECO:0000256" key="3">
    <source>
        <dbReference type="ARBA" id="ARBA00023274"/>
    </source>
</evidence>
<dbReference type="KEGG" id="daf:Desaf_3104"/>
<organism evidence="7 8">
    <name type="scientific">Desulfocurvibacter africanus subsp. africanus str. Walvis Bay</name>
    <dbReference type="NCBI Taxonomy" id="690850"/>
    <lineage>
        <taxon>Bacteria</taxon>
        <taxon>Pseudomonadati</taxon>
        <taxon>Thermodesulfobacteriota</taxon>
        <taxon>Desulfovibrionia</taxon>
        <taxon>Desulfovibrionales</taxon>
        <taxon>Desulfovibrionaceae</taxon>
        <taxon>Desulfocurvibacter</taxon>
    </lineage>
</organism>
<keyword evidence="8" id="KW-1185">Reference proteome</keyword>
<dbReference type="EMBL" id="CP003221">
    <property type="protein sequence ID" value="EGJ51401.1"/>
    <property type="molecule type" value="Genomic_DNA"/>
</dbReference>
<proteinExistence type="inferred from homology"/>
<reference evidence="7 8" key="1">
    <citation type="journal article" date="2011" name="J. Bacteriol.">
        <title>Genome sequence of the mercury-methylating and pleomorphic Desulfovibrio africanus Strain Walvis Bay.</title>
        <authorList>
            <person name="Brown S.D."/>
            <person name="Wall J.D."/>
            <person name="Kucken A.M."/>
            <person name="Gilmour C.C."/>
            <person name="Podar M."/>
            <person name="Brandt C.C."/>
            <person name="Teshima H."/>
            <person name="Detter J.C."/>
            <person name="Han C.S."/>
            <person name="Land M.L."/>
            <person name="Lucas S."/>
            <person name="Han J."/>
            <person name="Pennacchio L."/>
            <person name="Nolan M."/>
            <person name="Pitluck S."/>
            <person name="Woyke T."/>
            <person name="Goodwin L."/>
            <person name="Palumbo A.V."/>
            <person name="Elias D.A."/>
        </authorList>
    </citation>
    <scope>NUCLEOTIDE SEQUENCE [LARGE SCALE GENOMIC DNA]</scope>
    <source>
        <strain evidence="7 8">Walvis Bay</strain>
    </source>
</reference>
<dbReference type="HAMAP" id="MF_00358">
    <property type="entry name" value="Ribosomal_bS21"/>
    <property type="match status" value="1"/>
</dbReference>
<sequence>MFLPGVILEDGDNFDISLRRFKKQVEKAGVLSELKKRQHFEKPSVQLKKKKAAARKRLLKKLRKMNMS</sequence>
<dbReference type="STRING" id="690850.Desaf_3104"/>
<keyword evidence="2 5" id="KW-0689">Ribosomal protein</keyword>
<comment type="similarity">
    <text evidence="1 5 6">Belongs to the bacterial ribosomal protein bS21 family.</text>
</comment>
<name>F3Z2Z3_DESAF</name>
<evidence type="ECO:0000256" key="1">
    <source>
        <dbReference type="ARBA" id="ARBA00006640"/>
    </source>
</evidence>
<dbReference type="HOGENOM" id="CLU_159258_1_2_7"/>
<dbReference type="PANTHER" id="PTHR21109">
    <property type="entry name" value="MITOCHONDRIAL 28S RIBOSOMAL PROTEIN S21"/>
    <property type="match status" value="1"/>
</dbReference>
<evidence type="ECO:0000313" key="7">
    <source>
        <dbReference type="EMBL" id="EGJ51401.1"/>
    </source>
</evidence>
<evidence type="ECO:0000256" key="5">
    <source>
        <dbReference type="HAMAP-Rule" id="MF_00358"/>
    </source>
</evidence>